<feature type="transmembrane region" description="Helical" evidence="6">
    <location>
        <begin position="95"/>
        <end position="118"/>
    </location>
</feature>
<evidence type="ECO:0000256" key="1">
    <source>
        <dbReference type="ARBA" id="ARBA00004651"/>
    </source>
</evidence>
<dbReference type="InterPro" id="IPR043428">
    <property type="entry name" value="LivM-like"/>
</dbReference>
<comment type="caution">
    <text evidence="7">The sequence shown here is derived from an EMBL/GenBank/DDBJ whole genome shotgun (WGS) entry which is preliminary data.</text>
</comment>
<evidence type="ECO:0000313" key="7">
    <source>
        <dbReference type="EMBL" id="RDI53838.1"/>
    </source>
</evidence>
<dbReference type="CDD" id="cd06582">
    <property type="entry name" value="TM_PBP1_LivH_like"/>
    <property type="match status" value="1"/>
</dbReference>
<keyword evidence="5 6" id="KW-0472">Membrane</keyword>
<feature type="transmembrane region" description="Helical" evidence="6">
    <location>
        <begin position="259"/>
        <end position="279"/>
    </location>
</feature>
<dbReference type="GO" id="GO:0005886">
    <property type="term" value="C:plasma membrane"/>
    <property type="evidence" value="ECO:0007669"/>
    <property type="project" value="UniProtKB-SubCell"/>
</dbReference>
<dbReference type="PANTHER" id="PTHR30482">
    <property type="entry name" value="HIGH-AFFINITY BRANCHED-CHAIN AMINO ACID TRANSPORT SYSTEM PERMEASE"/>
    <property type="match status" value="1"/>
</dbReference>
<feature type="transmembrane region" description="Helical" evidence="6">
    <location>
        <begin position="564"/>
        <end position="586"/>
    </location>
</feature>
<reference evidence="7 8" key="1">
    <citation type="submission" date="2018-07" db="EMBL/GenBank/DDBJ databases">
        <title>Genomic Encyclopedia of Type Strains, Phase IV (KMG-IV): sequencing the most valuable type-strain genomes for metagenomic binning, comparative biology and taxonomic classification.</title>
        <authorList>
            <person name="Goeker M."/>
        </authorList>
    </citation>
    <scope>NUCLEOTIDE SEQUENCE [LARGE SCALE GENOMIC DNA]</scope>
    <source>
        <strain evidence="7 8">DSM 14364</strain>
    </source>
</reference>
<name>A0A370HA74_9HYPH</name>
<feature type="transmembrane region" description="Helical" evidence="6">
    <location>
        <begin position="138"/>
        <end position="162"/>
    </location>
</feature>
<organism evidence="7 8">
    <name type="scientific">Microvirga subterranea</name>
    <dbReference type="NCBI Taxonomy" id="186651"/>
    <lineage>
        <taxon>Bacteria</taxon>
        <taxon>Pseudomonadati</taxon>
        <taxon>Pseudomonadota</taxon>
        <taxon>Alphaproteobacteria</taxon>
        <taxon>Hyphomicrobiales</taxon>
        <taxon>Methylobacteriaceae</taxon>
        <taxon>Microvirga</taxon>
    </lineage>
</organism>
<sequence>MQIGFALFNGLTVGMSIFLVAAGITLVFGMLKILNIAHGSFFMIGAYVAYSAIGSQPDSTWQLVFAAILSGGVLAALGLVLNAGVFQRLRNIGEAYSLIATFALLMICNGATKIIWGVNYHSVSSPDALAGAVSYGSFFAPSYSLFIIGLGVLTFLILEIVIHRSPVGKIVRAVAHDPWMANLVGLNTSRIYALVVMAAFFCVGMAGGLLLPNQSLTPLLFESYLLQSFMVVIIGGLGNIRGAFIGAIMLGLIEGANFLMLPGLPGILVYVVLVGFLLWRPHGLFPQPGADTADRVEGMAETDGVPATMPPKLLSGGIAAAVLVVGILASTPFWANAGFLFIVGFAMVEAVLALSWNLLFGYAGLTTFGHAAFFALGAYFVGFLLRQDTGIPFLALLSGSLALGAFIAFIVGFVAIRRTSGIALGILTLSLGEILRRAINYSPALGSDDGLSGIPRPQIDLGVILVDLSSERAYFWFLLAACSLVALALWSFTVGPIGRVLIALRQDPVRAEFLGIDVRRYRLLAFVISGAVAALAGALQAPWAQIVTPEAASYLHSTQPMLNTLLGGSGYFWGPIVGSAIFSGISYATRTLAGLSEVVSGGILLVVVLAAPGGVLGLGSRFGRMWRLGAVRKRPGVDDLPQVGKRAVGRP</sequence>
<feature type="transmembrane region" description="Helical" evidence="6">
    <location>
        <begin position="393"/>
        <end position="416"/>
    </location>
</feature>
<feature type="transmembrane region" description="Helical" evidence="6">
    <location>
        <begin position="598"/>
        <end position="618"/>
    </location>
</feature>
<dbReference type="CDD" id="cd06581">
    <property type="entry name" value="TM_PBP1_LivM_like"/>
    <property type="match status" value="1"/>
</dbReference>
<evidence type="ECO:0000256" key="6">
    <source>
        <dbReference type="SAM" id="Phobius"/>
    </source>
</evidence>
<feature type="transmembrane region" description="Helical" evidence="6">
    <location>
        <begin position="191"/>
        <end position="212"/>
    </location>
</feature>
<accession>A0A370HA74</accession>
<evidence type="ECO:0000256" key="5">
    <source>
        <dbReference type="ARBA" id="ARBA00023136"/>
    </source>
</evidence>
<keyword evidence="3 6" id="KW-0812">Transmembrane</keyword>
<dbReference type="EMBL" id="QQBB01000012">
    <property type="protein sequence ID" value="RDI53838.1"/>
    <property type="molecule type" value="Genomic_DNA"/>
</dbReference>
<dbReference type="RefSeq" id="WP_210272068.1">
    <property type="nucleotide sequence ID" value="NZ_QQBB01000012.1"/>
</dbReference>
<feature type="transmembrane region" description="Helical" evidence="6">
    <location>
        <begin position="59"/>
        <end position="83"/>
    </location>
</feature>
<comment type="subcellular location">
    <subcellularLocation>
        <location evidence="1">Cell membrane</location>
        <topology evidence="1">Multi-pass membrane protein</topology>
    </subcellularLocation>
</comment>
<evidence type="ECO:0000256" key="2">
    <source>
        <dbReference type="ARBA" id="ARBA00022475"/>
    </source>
</evidence>
<feature type="transmembrane region" description="Helical" evidence="6">
    <location>
        <begin position="224"/>
        <end position="252"/>
    </location>
</feature>
<feature type="transmembrane region" description="Helical" evidence="6">
    <location>
        <begin position="523"/>
        <end position="544"/>
    </location>
</feature>
<feature type="transmembrane region" description="Helical" evidence="6">
    <location>
        <begin position="362"/>
        <end position="381"/>
    </location>
</feature>
<evidence type="ECO:0000256" key="3">
    <source>
        <dbReference type="ARBA" id="ARBA00022692"/>
    </source>
</evidence>
<feature type="transmembrane region" description="Helical" evidence="6">
    <location>
        <begin position="36"/>
        <end position="53"/>
    </location>
</feature>
<dbReference type="PANTHER" id="PTHR30482:SF17">
    <property type="entry name" value="ABC TRANSPORTER ATP-BINDING PROTEIN"/>
    <property type="match status" value="1"/>
</dbReference>
<proteinExistence type="predicted"/>
<dbReference type="GO" id="GO:0015658">
    <property type="term" value="F:branched-chain amino acid transmembrane transporter activity"/>
    <property type="evidence" value="ECO:0007669"/>
    <property type="project" value="InterPro"/>
</dbReference>
<protein>
    <submittedName>
        <fullName evidence="7">Branched-chain amino acid transport system permease protein</fullName>
    </submittedName>
</protein>
<feature type="transmembrane region" description="Helical" evidence="6">
    <location>
        <begin position="6"/>
        <end position="29"/>
    </location>
</feature>
<keyword evidence="2" id="KW-1003">Cell membrane</keyword>
<feature type="transmembrane region" description="Helical" evidence="6">
    <location>
        <begin position="313"/>
        <end position="330"/>
    </location>
</feature>
<feature type="transmembrane region" description="Helical" evidence="6">
    <location>
        <begin position="474"/>
        <end position="502"/>
    </location>
</feature>
<dbReference type="AlphaFoldDB" id="A0A370HA74"/>
<keyword evidence="8" id="KW-1185">Reference proteome</keyword>
<dbReference type="Pfam" id="PF02653">
    <property type="entry name" value="BPD_transp_2"/>
    <property type="match status" value="2"/>
</dbReference>
<evidence type="ECO:0000313" key="8">
    <source>
        <dbReference type="Proteomes" id="UP000254925"/>
    </source>
</evidence>
<gene>
    <name evidence="7" type="ORF">DES45_11242</name>
</gene>
<feature type="transmembrane region" description="Helical" evidence="6">
    <location>
        <begin position="337"/>
        <end position="356"/>
    </location>
</feature>
<dbReference type="InterPro" id="IPR001851">
    <property type="entry name" value="ABC_transp_permease"/>
</dbReference>
<keyword evidence="4 6" id="KW-1133">Transmembrane helix</keyword>
<dbReference type="Proteomes" id="UP000254925">
    <property type="component" value="Unassembled WGS sequence"/>
</dbReference>
<evidence type="ECO:0000256" key="4">
    <source>
        <dbReference type="ARBA" id="ARBA00022989"/>
    </source>
</evidence>